<organism evidence="1 2">
    <name type="scientific">Araneus ventricosus</name>
    <name type="common">Orbweaver spider</name>
    <name type="synonym">Epeira ventricosa</name>
    <dbReference type="NCBI Taxonomy" id="182803"/>
    <lineage>
        <taxon>Eukaryota</taxon>
        <taxon>Metazoa</taxon>
        <taxon>Ecdysozoa</taxon>
        <taxon>Arthropoda</taxon>
        <taxon>Chelicerata</taxon>
        <taxon>Arachnida</taxon>
        <taxon>Araneae</taxon>
        <taxon>Araneomorphae</taxon>
        <taxon>Entelegynae</taxon>
        <taxon>Araneoidea</taxon>
        <taxon>Araneidae</taxon>
        <taxon>Araneus</taxon>
    </lineage>
</organism>
<accession>A0A4Y2KEE3</accession>
<dbReference type="PANTHER" id="PTHR47331">
    <property type="entry name" value="PHD-TYPE DOMAIN-CONTAINING PROTEIN"/>
    <property type="match status" value="1"/>
</dbReference>
<sequence>MKIRPVFDGSAKEKNSSSINECLGKGPNMVELILSIINKFRLCKFGITADIEKAFLQIGLQEDDKPFLRFLWWENGDKENTKIYQHKRVVFEISSSPFLLGATLEAYSQPLHALKP</sequence>
<name>A0A4Y2KEE3_ARAVE</name>
<dbReference type="GO" id="GO:0071897">
    <property type="term" value="P:DNA biosynthetic process"/>
    <property type="evidence" value="ECO:0007669"/>
    <property type="project" value="UniProtKB-ARBA"/>
</dbReference>
<reference evidence="1 2" key="1">
    <citation type="journal article" date="2019" name="Sci. Rep.">
        <title>Orb-weaving spider Araneus ventricosus genome elucidates the spidroin gene catalogue.</title>
        <authorList>
            <person name="Kono N."/>
            <person name="Nakamura H."/>
            <person name="Ohtoshi R."/>
            <person name="Moran D.A.P."/>
            <person name="Shinohara A."/>
            <person name="Yoshida Y."/>
            <person name="Fujiwara M."/>
            <person name="Mori M."/>
            <person name="Tomita M."/>
            <person name="Arakawa K."/>
        </authorList>
    </citation>
    <scope>NUCLEOTIDE SEQUENCE [LARGE SCALE GENOMIC DNA]</scope>
</reference>
<dbReference type="Proteomes" id="UP000499080">
    <property type="component" value="Unassembled WGS sequence"/>
</dbReference>
<evidence type="ECO:0000313" key="1">
    <source>
        <dbReference type="EMBL" id="GBN00339.1"/>
    </source>
</evidence>
<dbReference type="SUPFAM" id="SSF56672">
    <property type="entry name" value="DNA/RNA polymerases"/>
    <property type="match status" value="1"/>
</dbReference>
<dbReference type="PANTHER" id="PTHR47331:SF5">
    <property type="entry name" value="RIBONUCLEASE H"/>
    <property type="match status" value="1"/>
</dbReference>
<gene>
    <name evidence="1" type="ORF">AVEN_270111_1</name>
</gene>
<comment type="caution">
    <text evidence="1">The sequence shown here is derived from an EMBL/GenBank/DDBJ whole genome shotgun (WGS) entry which is preliminary data.</text>
</comment>
<evidence type="ECO:0000313" key="2">
    <source>
        <dbReference type="Proteomes" id="UP000499080"/>
    </source>
</evidence>
<dbReference type="Gene3D" id="3.10.10.10">
    <property type="entry name" value="HIV Type 1 Reverse Transcriptase, subunit A, domain 1"/>
    <property type="match status" value="1"/>
</dbReference>
<proteinExistence type="predicted"/>
<dbReference type="InterPro" id="IPR043128">
    <property type="entry name" value="Rev_trsase/Diguanyl_cyclase"/>
</dbReference>
<evidence type="ECO:0008006" key="3">
    <source>
        <dbReference type="Google" id="ProtNLM"/>
    </source>
</evidence>
<dbReference type="AlphaFoldDB" id="A0A4Y2KEE3"/>
<dbReference type="EMBL" id="BGPR01004510">
    <property type="protein sequence ID" value="GBN00339.1"/>
    <property type="molecule type" value="Genomic_DNA"/>
</dbReference>
<dbReference type="OrthoDB" id="6435738at2759"/>
<protein>
    <recommendedName>
        <fullName evidence="3">Reverse transcriptase domain-containing protein</fullName>
    </recommendedName>
</protein>
<dbReference type="InterPro" id="IPR043502">
    <property type="entry name" value="DNA/RNA_pol_sf"/>
</dbReference>
<dbReference type="Gene3D" id="3.30.70.270">
    <property type="match status" value="1"/>
</dbReference>
<keyword evidence="2" id="KW-1185">Reference proteome</keyword>